<dbReference type="GO" id="GO:0015833">
    <property type="term" value="P:peptide transport"/>
    <property type="evidence" value="ECO:0007669"/>
    <property type="project" value="TreeGrafter"/>
</dbReference>
<comment type="caution">
    <text evidence="7">The sequence shown here is derived from an EMBL/GenBank/DDBJ whole genome shotgun (WGS) entry which is preliminary data.</text>
</comment>
<protein>
    <submittedName>
        <fullName evidence="7">Peptide-binding protein</fullName>
    </submittedName>
</protein>
<dbReference type="PROSITE" id="PS51257">
    <property type="entry name" value="PROKAR_LIPOPROTEIN"/>
    <property type="match status" value="1"/>
</dbReference>
<dbReference type="InterPro" id="IPR039424">
    <property type="entry name" value="SBP_5"/>
</dbReference>
<dbReference type="CDD" id="cd08514">
    <property type="entry name" value="PBP2_AppA_like"/>
    <property type="match status" value="1"/>
</dbReference>
<dbReference type="GO" id="GO:1904680">
    <property type="term" value="F:peptide transmembrane transporter activity"/>
    <property type="evidence" value="ECO:0007669"/>
    <property type="project" value="TreeGrafter"/>
</dbReference>
<evidence type="ECO:0000313" key="8">
    <source>
        <dbReference type="Proteomes" id="UP001057753"/>
    </source>
</evidence>
<dbReference type="AlphaFoldDB" id="A0A9Q4B3L5"/>
<gene>
    <name evidence="7" type="ORF">HXA33_13930</name>
</gene>
<feature type="compositionally biased region" description="Low complexity" evidence="4">
    <location>
        <begin position="43"/>
        <end position="55"/>
    </location>
</feature>
<keyword evidence="8" id="KW-1185">Reference proteome</keyword>
<dbReference type="PANTHER" id="PTHR30290:SF9">
    <property type="entry name" value="OLIGOPEPTIDE-BINDING PROTEIN APPA"/>
    <property type="match status" value="1"/>
</dbReference>
<dbReference type="Gene3D" id="3.90.76.10">
    <property type="entry name" value="Dipeptide-binding Protein, Domain 1"/>
    <property type="match status" value="1"/>
</dbReference>
<feature type="domain" description="Solute-binding protein family 5" evidence="6">
    <location>
        <begin position="106"/>
        <end position="470"/>
    </location>
</feature>
<dbReference type="PIRSF" id="PIRSF002741">
    <property type="entry name" value="MppA"/>
    <property type="match status" value="1"/>
</dbReference>
<dbReference type="SUPFAM" id="SSF53850">
    <property type="entry name" value="Periplasmic binding protein-like II"/>
    <property type="match status" value="1"/>
</dbReference>
<sequence length="559" mass="62884">MLKRKKHIWSLAATTLAMSAILAACGGDNNLEDAMQDERNNEEANNAEDNANNDATEGEPQEGGDITIGVISDPVSFMTTHSQDTSSGDIEDMIYSQLVRVDENIEMQPELAIDWEESDDGLTYTFDIHEGVTFHDGEPLTAEDVEFTFNIFIDEDYTGPRAGYFSALEEVEALDETTVEFRLSEPDARFISNIGFGILPKHILEDVSATDLEEHEFGRNPIGSGPYQFDSWEDGQYVQLTAYEDYWEGAPNLDRITLSIVGDQNALMAQIEGGDVDLGIIPATDYSTAEGWEEQGLINLQSTLGYSYNYMGYNLRLDMFSDKETRQALTHAIDRQTIIEQVGQGQGEVAHGPVSPLSWAYPDEMPEFEYDPEKARELLAEAGWEEGADGILERDGERFSFTLKTNSGNQIREDISVVIQSMLNEVGVEVEVEYVEWGAFLDQINPPNFDFDAIILGWALGTDPDPGAIWHSKEIEAGLNNIAYARDDVDELIDQNVSIVDRDERAEALHEIFETIAEDQPYTFLYYPNDLKAIPPNLEGFVHHPRLNFYRPQDWYYSE</sequence>
<organism evidence="7 8">
    <name type="scientific">Salipaludibacillus agaradhaerens</name>
    <name type="common">Bacillus agaradhaerens</name>
    <dbReference type="NCBI Taxonomy" id="76935"/>
    <lineage>
        <taxon>Bacteria</taxon>
        <taxon>Bacillati</taxon>
        <taxon>Bacillota</taxon>
        <taxon>Bacilli</taxon>
        <taxon>Bacillales</taxon>
        <taxon>Bacillaceae</taxon>
    </lineage>
</organism>
<feature type="chain" id="PRO_5040268233" evidence="5">
    <location>
        <begin position="27"/>
        <end position="559"/>
    </location>
</feature>
<evidence type="ECO:0000256" key="4">
    <source>
        <dbReference type="SAM" id="MobiDB-lite"/>
    </source>
</evidence>
<dbReference type="PANTHER" id="PTHR30290">
    <property type="entry name" value="PERIPLASMIC BINDING COMPONENT OF ABC TRANSPORTER"/>
    <property type="match status" value="1"/>
</dbReference>
<dbReference type="Proteomes" id="UP001057753">
    <property type="component" value="Unassembled WGS sequence"/>
</dbReference>
<keyword evidence="3 5" id="KW-0732">Signal</keyword>
<evidence type="ECO:0000256" key="5">
    <source>
        <dbReference type="SAM" id="SignalP"/>
    </source>
</evidence>
<reference evidence="7" key="1">
    <citation type="submission" date="2020-06" db="EMBL/GenBank/DDBJ databases">
        <title>Insight into the genomes of haloalkaliphilic bacilli from Kenyan soda lakes.</title>
        <authorList>
            <person name="Mwirichia R."/>
            <person name="Villamizar G.C."/>
            <person name="Poehlein A."/>
            <person name="Mugweru J."/>
            <person name="Kipnyargis A."/>
            <person name="Kiplimo D."/>
            <person name="Orwa P."/>
            <person name="Daniel R."/>
        </authorList>
    </citation>
    <scope>NUCLEOTIDE SEQUENCE</scope>
    <source>
        <strain evidence="7">B1096_S55</strain>
    </source>
</reference>
<keyword evidence="2" id="KW-0813">Transport</keyword>
<dbReference type="GO" id="GO:0043190">
    <property type="term" value="C:ATP-binding cassette (ABC) transporter complex"/>
    <property type="evidence" value="ECO:0007669"/>
    <property type="project" value="InterPro"/>
</dbReference>
<dbReference type="FunFam" id="3.10.105.10:FF:000006">
    <property type="entry name" value="Peptide ABC transporter substrate-binding protein"/>
    <property type="match status" value="1"/>
</dbReference>
<dbReference type="InterPro" id="IPR000914">
    <property type="entry name" value="SBP_5_dom"/>
</dbReference>
<dbReference type="RefSeq" id="WP_257822041.1">
    <property type="nucleotide sequence ID" value="NZ_JABXYM010000001.1"/>
</dbReference>
<evidence type="ECO:0000256" key="3">
    <source>
        <dbReference type="ARBA" id="ARBA00022729"/>
    </source>
</evidence>
<accession>A0A9Q4B3L5</accession>
<dbReference type="EMBL" id="JABXYM010000001">
    <property type="protein sequence ID" value="MCR6097646.1"/>
    <property type="molecule type" value="Genomic_DNA"/>
</dbReference>
<comment type="similarity">
    <text evidence="1">Belongs to the bacterial solute-binding protein 5 family.</text>
</comment>
<dbReference type="Pfam" id="PF00496">
    <property type="entry name" value="SBP_bac_5"/>
    <property type="match status" value="1"/>
</dbReference>
<evidence type="ECO:0000256" key="1">
    <source>
        <dbReference type="ARBA" id="ARBA00005695"/>
    </source>
</evidence>
<evidence type="ECO:0000313" key="7">
    <source>
        <dbReference type="EMBL" id="MCR6097646.1"/>
    </source>
</evidence>
<dbReference type="Gene3D" id="3.10.105.10">
    <property type="entry name" value="Dipeptide-binding Protein, Domain 3"/>
    <property type="match status" value="1"/>
</dbReference>
<evidence type="ECO:0000256" key="2">
    <source>
        <dbReference type="ARBA" id="ARBA00022448"/>
    </source>
</evidence>
<proteinExistence type="inferred from homology"/>
<feature type="signal peptide" evidence="5">
    <location>
        <begin position="1"/>
        <end position="26"/>
    </location>
</feature>
<dbReference type="InterPro" id="IPR030678">
    <property type="entry name" value="Peptide/Ni-bd"/>
</dbReference>
<name>A0A9Q4B3L5_SALAG</name>
<feature type="region of interest" description="Disordered" evidence="4">
    <location>
        <begin position="40"/>
        <end position="68"/>
    </location>
</feature>
<evidence type="ECO:0000259" key="6">
    <source>
        <dbReference type="Pfam" id="PF00496"/>
    </source>
</evidence>
<dbReference type="GO" id="GO:0042597">
    <property type="term" value="C:periplasmic space"/>
    <property type="evidence" value="ECO:0007669"/>
    <property type="project" value="UniProtKB-ARBA"/>
</dbReference>
<dbReference type="Gene3D" id="3.40.190.10">
    <property type="entry name" value="Periplasmic binding protein-like II"/>
    <property type="match status" value="1"/>
</dbReference>